<evidence type="ECO:0000313" key="1">
    <source>
        <dbReference type="EMBL" id="MEJ7137923.1"/>
    </source>
</evidence>
<keyword evidence="2" id="KW-1185">Reference proteome</keyword>
<proteinExistence type="predicted"/>
<accession>A0ACC6P0Z8</accession>
<organism evidence="1 2">
    <name type="scientific">Amphibiibacter pelophylacis</name>
    <dbReference type="NCBI Taxonomy" id="1799477"/>
    <lineage>
        <taxon>Bacteria</taxon>
        <taxon>Pseudomonadati</taxon>
        <taxon>Pseudomonadota</taxon>
        <taxon>Betaproteobacteria</taxon>
        <taxon>Burkholderiales</taxon>
        <taxon>Sphaerotilaceae</taxon>
        <taxon>Amphibiibacter</taxon>
    </lineage>
</organism>
<comment type="caution">
    <text evidence="1">The sequence shown here is derived from an EMBL/GenBank/DDBJ whole genome shotgun (WGS) entry which is preliminary data.</text>
</comment>
<evidence type="ECO:0000313" key="2">
    <source>
        <dbReference type="Proteomes" id="UP001364695"/>
    </source>
</evidence>
<reference evidence="1" key="1">
    <citation type="submission" date="2023-10" db="EMBL/GenBank/DDBJ databases">
        <title>Amphibacter perezi, gen. nov., sp. nov. a novel taxa of the family Comamonadaceae, class Betaproteobacteria isolated from the skin microbiota of Pelophylax perezi from different populations.</title>
        <authorList>
            <person name="Costa S."/>
            <person name="Proenca D.N."/>
            <person name="Lopes I."/>
            <person name="Morais P.V."/>
        </authorList>
    </citation>
    <scope>NUCLEOTIDE SEQUENCE</scope>
    <source>
        <strain evidence="1">SL12-8</strain>
    </source>
</reference>
<gene>
    <name evidence="1" type="ORF">RV045_05675</name>
</gene>
<dbReference type="Proteomes" id="UP001364695">
    <property type="component" value="Unassembled WGS sequence"/>
</dbReference>
<protein>
    <submittedName>
        <fullName evidence="1">ABC transporter substrate-binding protein</fullName>
    </submittedName>
</protein>
<dbReference type="EMBL" id="JAWDIE010000007">
    <property type="protein sequence ID" value="MEJ7137923.1"/>
    <property type="molecule type" value="Genomic_DNA"/>
</dbReference>
<name>A0ACC6P0Z8_9BURK</name>
<sequence length="414" mass="44258">MTPSFIRPALRPVAAAAVAAAALLCSPGAQAQYSDNLIRIGVLTDMSGPYSDMGGGGSVAAARMAVADCLQAECKGLTIDVISADHQNKADIAATKAREWLDRDKVDALADLTNSAGALAVQKVIKERGGVALYSGPATTKLTNEDCAPNGFHWMFDTYSSASGTAAALTRAGDKSWTFLTVDYAFGHSLEKEAGEVVKANGGTVLGSVRHPLNASDFSSFLLQAQSTKAQVIGLANGGQDTVNAIKAAREFGIGSGKDQKVAALLLFLTDVRAMGLPTAQGLIFSDGFYWDRDDAARQFSARFEKQYKGLKPTMVQAGVYSSVLHYLRSAAAAKTDDWKAVSQKMRELPIKDPVMLNASIRPDGRVIHDMQLYQVKKPDESKGPWDYYKLITNIPAQLAFKPLKDSTCPLVKN</sequence>